<dbReference type="Pfam" id="PF02082">
    <property type="entry name" value="Rrf2"/>
    <property type="match status" value="1"/>
</dbReference>
<accession>A0A154KXK2</accession>
<dbReference type="EMBL" id="OBMM01000008">
    <property type="protein sequence ID" value="SOC30201.1"/>
    <property type="molecule type" value="Genomic_DNA"/>
</dbReference>
<dbReference type="NCBIfam" id="TIGR00738">
    <property type="entry name" value="rrf2_super"/>
    <property type="match status" value="1"/>
</dbReference>
<evidence type="ECO:0000313" key="2">
    <source>
        <dbReference type="EMBL" id="RCK49973.1"/>
    </source>
</evidence>
<name>A0A154KXK2_9PROT</name>
<dbReference type="Proteomes" id="UP000219068">
    <property type="component" value="Unassembled WGS sequence"/>
</dbReference>
<dbReference type="GO" id="GO:0003677">
    <property type="term" value="F:DNA binding"/>
    <property type="evidence" value="ECO:0007669"/>
    <property type="project" value="UniProtKB-KW"/>
</dbReference>
<dbReference type="Proteomes" id="UP000252266">
    <property type="component" value="Unassembled WGS sequence"/>
</dbReference>
<dbReference type="InterPro" id="IPR000944">
    <property type="entry name" value="Tscrpt_reg_Rrf2"/>
</dbReference>
<dbReference type="PROSITE" id="PS51197">
    <property type="entry name" value="HTH_RRF2_2"/>
    <property type="match status" value="1"/>
</dbReference>
<dbReference type="InterPro" id="IPR036388">
    <property type="entry name" value="WH-like_DNA-bd_sf"/>
</dbReference>
<dbReference type="InterPro" id="IPR036390">
    <property type="entry name" value="WH_DNA-bd_sf"/>
</dbReference>
<sequence>MRLTYFTDYTLRALIYLGLHQDRLVTIDEIACAYEISRNHLMKIVHHQSQKGVIETVRGKGGGMRLGLLPSEICVGDIVRDTEQDIALVACFDPAHHGECRIESACSLRHALMQASAAFYRTLDNYSLADLLQPRTQLSALFNLPANPT</sequence>
<dbReference type="GO" id="GO:0003700">
    <property type="term" value="F:DNA-binding transcription factor activity"/>
    <property type="evidence" value="ECO:0007669"/>
    <property type="project" value="TreeGrafter"/>
</dbReference>
<keyword evidence="1" id="KW-0238">DNA-binding</keyword>
<reference evidence="3 4" key="2">
    <citation type="submission" date="2017-08" db="EMBL/GenBank/DDBJ databases">
        <authorList>
            <person name="de Groot N.N."/>
        </authorList>
    </citation>
    <scope>NUCLEOTIDE SEQUENCE [LARGE SCALE GENOMIC DNA]</scope>
    <source>
        <strain evidence="3 4">USBA 78</strain>
    </source>
</reference>
<evidence type="ECO:0000256" key="1">
    <source>
        <dbReference type="ARBA" id="ARBA00023125"/>
    </source>
</evidence>
<evidence type="ECO:0000313" key="3">
    <source>
        <dbReference type="EMBL" id="SOC30201.1"/>
    </source>
</evidence>
<protein>
    <submittedName>
        <fullName evidence="3">Transcriptional regulator, BadM/Rrf2 family</fullName>
    </submittedName>
</protein>
<organism evidence="2 5">
    <name type="scientific">Thalassospira xiamenensis</name>
    <dbReference type="NCBI Taxonomy" id="220697"/>
    <lineage>
        <taxon>Bacteria</taxon>
        <taxon>Pseudomonadati</taxon>
        <taxon>Pseudomonadota</taxon>
        <taxon>Alphaproteobacteria</taxon>
        <taxon>Rhodospirillales</taxon>
        <taxon>Thalassospiraceae</taxon>
        <taxon>Thalassospira</taxon>
    </lineage>
</organism>
<gene>
    <name evidence="3" type="ORF">SAMN05428964_108165</name>
    <name evidence="2" type="ORF">TH44_11900</name>
</gene>
<dbReference type="PANTHER" id="PTHR33221:SF4">
    <property type="entry name" value="HTH-TYPE TRANSCRIPTIONAL REPRESSOR NSRR"/>
    <property type="match status" value="1"/>
</dbReference>
<proteinExistence type="predicted"/>
<dbReference type="SUPFAM" id="SSF46785">
    <property type="entry name" value="Winged helix' DNA-binding domain"/>
    <property type="match status" value="1"/>
</dbReference>
<reference evidence="2 5" key="1">
    <citation type="submission" date="2014-07" db="EMBL/GenBank/DDBJ databases">
        <title>Draft genome sequence of Thalassospira xiamenensis IB13.</title>
        <authorList>
            <person name="Lai Q."/>
            <person name="Shao Z."/>
        </authorList>
    </citation>
    <scope>NUCLEOTIDE SEQUENCE [LARGE SCALE GENOMIC DNA]</scope>
    <source>
        <strain evidence="2 5">IB13</strain>
    </source>
</reference>
<dbReference type="PANTHER" id="PTHR33221">
    <property type="entry name" value="WINGED HELIX-TURN-HELIX TRANSCRIPTIONAL REGULATOR, RRF2 FAMILY"/>
    <property type="match status" value="1"/>
</dbReference>
<dbReference type="Gene3D" id="1.10.10.10">
    <property type="entry name" value="Winged helix-like DNA-binding domain superfamily/Winged helix DNA-binding domain"/>
    <property type="match status" value="1"/>
</dbReference>
<dbReference type="EMBL" id="JPWJ01000006">
    <property type="protein sequence ID" value="RCK49973.1"/>
    <property type="molecule type" value="Genomic_DNA"/>
</dbReference>
<dbReference type="AlphaFoldDB" id="A0A154KXK2"/>
<dbReference type="GO" id="GO:0005829">
    <property type="term" value="C:cytosol"/>
    <property type="evidence" value="ECO:0007669"/>
    <property type="project" value="TreeGrafter"/>
</dbReference>
<dbReference type="RefSeq" id="WP_062958856.1">
    <property type="nucleotide sequence ID" value="NZ_JPWJ01000006.1"/>
</dbReference>
<evidence type="ECO:0000313" key="5">
    <source>
        <dbReference type="Proteomes" id="UP000252266"/>
    </source>
</evidence>
<evidence type="ECO:0000313" key="4">
    <source>
        <dbReference type="Proteomes" id="UP000219068"/>
    </source>
</evidence>